<keyword evidence="1" id="KW-0472">Membrane</keyword>
<accession>A0A238H714</accession>
<keyword evidence="1" id="KW-1133">Transmembrane helix</keyword>
<feature type="transmembrane region" description="Helical" evidence="1">
    <location>
        <begin position="12"/>
        <end position="31"/>
    </location>
</feature>
<evidence type="ECO:0000313" key="3">
    <source>
        <dbReference type="Proteomes" id="UP000198460"/>
    </source>
</evidence>
<dbReference type="AlphaFoldDB" id="A0A238H714"/>
<proteinExistence type="predicted"/>
<protein>
    <submittedName>
        <fullName evidence="2">Uncharacterized protein</fullName>
    </submittedName>
</protein>
<dbReference type="Proteomes" id="UP000198460">
    <property type="component" value="Unassembled WGS sequence"/>
</dbReference>
<dbReference type="EMBL" id="FXAN01000066">
    <property type="protein sequence ID" value="SMG01044.1"/>
    <property type="molecule type" value="Genomic_DNA"/>
</dbReference>
<evidence type="ECO:0000256" key="1">
    <source>
        <dbReference type="SAM" id="Phobius"/>
    </source>
</evidence>
<keyword evidence="1" id="KW-0812">Transmembrane</keyword>
<reference evidence="2 3" key="1">
    <citation type="submission" date="2017-04" db="EMBL/GenBank/DDBJ databases">
        <authorList>
            <person name="Afonso C.L."/>
            <person name="Miller P.J."/>
            <person name="Scott M.A."/>
            <person name="Spackman E."/>
            <person name="Goraichik I."/>
            <person name="Dimitrov K.M."/>
            <person name="Suarez D.L."/>
            <person name="Swayne D.E."/>
        </authorList>
    </citation>
    <scope>NUCLEOTIDE SEQUENCE [LARGE SCALE GENOMIC DNA]</scope>
    <source>
        <strain evidence="2">LMG 28154</strain>
    </source>
</reference>
<sequence length="48" mass="5445">MRQKVLLDAGRTDMAFIAIGAIVALVIWLAVECYFGLKHINDDEHHLH</sequence>
<name>A0A238H714_9BURK</name>
<evidence type="ECO:0000313" key="2">
    <source>
        <dbReference type="EMBL" id="SMG01044.1"/>
    </source>
</evidence>
<organism evidence="2 3">
    <name type="scientific">Burkholderia singularis</name>
    <dbReference type="NCBI Taxonomy" id="1503053"/>
    <lineage>
        <taxon>Bacteria</taxon>
        <taxon>Pseudomonadati</taxon>
        <taxon>Pseudomonadota</taxon>
        <taxon>Betaproteobacteria</taxon>
        <taxon>Burkholderiales</taxon>
        <taxon>Burkholderiaceae</taxon>
        <taxon>Burkholderia</taxon>
        <taxon>pseudomallei group</taxon>
    </lineage>
</organism>
<gene>
    <name evidence="2" type="ORF">BSIN_4030</name>
</gene>